<dbReference type="AlphaFoldDB" id="A0A0E0GXT4"/>
<proteinExistence type="predicted"/>
<evidence type="ECO:0000313" key="2">
    <source>
        <dbReference type="Proteomes" id="UP000006591"/>
    </source>
</evidence>
<accession>A0A0E0GXT4</accession>
<sequence length="34" mass="3718">MKSDNASTPASGKNTWWPIAEYIDVQCSVDSNDS</sequence>
<dbReference type="EnsemblPlants" id="ONIVA04G02410.1">
    <property type="protein sequence ID" value="ONIVA04G02410.1"/>
    <property type="gene ID" value="ONIVA04G02410"/>
</dbReference>
<organism evidence="1">
    <name type="scientific">Oryza nivara</name>
    <name type="common">Indian wild rice</name>
    <name type="synonym">Oryza sativa f. spontanea</name>
    <dbReference type="NCBI Taxonomy" id="4536"/>
    <lineage>
        <taxon>Eukaryota</taxon>
        <taxon>Viridiplantae</taxon>
        <taxon>Streptophyta</taxon>
        <taxon>Embryophyta</taxon>
        <taxon>Tracheophyta</taxon>
        <taxon>Spermatophyta</taxon>
        <taxon>Magnoliopsida</taxon>
        <taxon>Liliopsida</taxon>
        <taxon>Poales</taxon>
        <taxon>Poaceae</taxon>
        <taxon>BOP clade</taxon>
        <taxon>Oryzoideae</taxon>
        <taxon>Oryzeae</taxon>
        <taxon>Oryzinae</taxon>
        <taxon>Oryza</taxon>
    </lineage>
</organism>
<name>A0A0E0GXT4_ORYNI</name>
<dbReference type="Proteomes" id="UP000006591">
    <property type="component" value="Chromosome 4"/>
</dbReference>
<reference evidence="1" key="1">
    <citation type="submission" date="2015-04" db="UniProtKB">
        <authorList>
            <consortium name="EnsemblPlants"/>
        </authorList>
    </citation>
    <scope>IDENTIFICATION</scope>
    <source>
        <strain evidence="1">SL10</strain>
    </source>
</reference>
<dbReference type="HOGENOM" id="CLU_3377861_0_0_1"/>
<protein>
    <submittedName>
        <fullName evidence="1">Uncharacterized protein</fullName>
    </submittedName>
</protein>
<evidence type="ECO:0000313" key="1">
    <source>
        <dbReference type="EnsemblPlants" id="ONIVA04G02410.1"/>
    </source>
</evidence>
<dbReference type="Gramene" id="ONIVA04G02410.1">
    <property type="protein sequence ID" value="ONIVA04G02410.1"/>
    <property type="gene ID" value="ONIVA04G02410"/>
</dbReference>
<reference evidence="1" key="2">
    <citation type="submission" date="2018-04" db="EMBL/GenBank/DDBJ databases">
        <title>OnivRS2 (Oryza nivara Reference Sequence Version 2).</title>
        <authorList>
            <person name="Zhang J."/>
            <person name="Kudrna D."/>
            <person name="Lee S."/>
            <person name="Talag J."/>
            <person name="Rajasekar S."/>
            <person name="Welchert J."/>
            <person name="Hsing Y.-I."/>
            <person name="Wing R.A."/>
        </authorList>
    </citation>
    <scope>NUCLEOTIDE SEQUENCE [LARGE SCALE GENOMIC DNA]</scope>
    <source>
        <strain evidence="1">SL10</strain>
    </source>
</reference>
<keyword evidence="2" id="KW-1185">Reference proteome</keyword>